<reference evidence="2" key="1">
    <citation type="submission" date="2011-06" db="EMBL/GenBank/DDBJ databases">
        <authorList>
            <consortium name="US DOE Joint Genome Institute (JGI-PGF)"/>
            <person name="Lucas S."/>
            <person name="Han J."/>
            <person name="Lapidus A."/>
            <person name="Cheng J.-F."/>
            <person name="Goodwin L."/>
            <person name="Pitluck S."/>
            <person name="Peters L."/>
            <person name="Land M.L."/>
            <person name="Hauser L."/>
            <person name="Vogl K."/>
            <person name="Liu Z."/>
            <person name="Overmann J."/>
            <person name="Frigaard N.-U."/>
            <person name="Bryant D.A."/>
            <person name="Woyke T.J."/>
        </authorList>
    </citation>
    <scope>NUCLEOTIDE SEQUENCE [LARGE SCALE GENOMIC DNA]</scope>
    <source>
        <strain evidence="2">970</strain>
    </source>
</reference>
<gene>
    <name evidence="1" type="ORF">Thi970DRAFT_00583</name>
</gene>
<reference evidence="1 2" key="2">
    <citation type="submission" date="2011-11" db="EMBL/GenBank/DDBJ databases">
        <authorList>
            <consortium name="US DOE Joint Genome Institute"/>
            <person name="Lucas S."/>
            <person name="Han J."/>
            <person name="Lapidus A."/>
            <person name="Cheng J.-F."/>
            <person name="Goodwin L."/>
            <person name="Pitluck S."/>
            <person name="Peters L."/>
            <person name="Ovchinnikova G."/>
            <person name="Zhang X."/>
            <person name="Detter J.C."/>
            <person name="Han C."/>
            <person name="Tapia R."/>
            <person name="Land M."/>
            <person name="Hauser L."/>
            <person name="Kyrpides N."/>
            <person name="Ivanova N."/>
            <person name="Pagani I."/>
            <person name="Vogl K."/>
            <person name="Liu Z."/>
            <person name="Overmann J."/>
            <person name="Frigaard N.-U."/>
            <person name="Bryant D."/>
            <person name="Woyke T."/>
        </authorList>
    </citation>
    <scope>NUCLEOTIDE SEQUENCE [LARGE SCALE GENOMIC DNA]</scope>
    <source>
        <strain evidence="1 2">970</strain>
    </source>
</reference>
<name>H8YWW7_9GAMM</name>
<keyword evidence="2" id="KW-1185">Reference proteome</keyword>
<proteinExistence type="predicted"/>
<evidence type="ECO:0000313" key="2">
    <source>
        <dbReference type="Proteomes" id="UP000002964"/>
    </source>
</evidence>
<dbReference type="HOGENOM" id="CLU_2940399_0_0_6"/>
<organism evidence="1 2">
    <name type="scientific">Thiorhodovibrio frisius</name>
    <dbReference type="NCBI Taxonomy" id="631362"/>
    <lineage>
        <taxon>Bacteria</taxon>
        <taxon>Pseudomonadati</taxon>
        <taxon>Pseudomonadota</taxon>
        <taxon>Gammaproteobacteria</taxon>
        <taxon>Chromatiales</taxon>
        <taxon>Chromatiaceae</taxon>
        <taxon>Thiorhodovibrio</taxon>
    </lineage>
</organism>
<accession>H8YWW7</accession>
<evidence type="ECO:0000313" key="1">
    <source>
        <dbReference type="EMBL" id="EIC22943.1"/>
    </source>
</evidence>
<dbReference type="Proteomes" id="UP000002964">
    <property type="component" value="Unassembled WGS sequence"/>
</dbReference>
<dbReference type="EMBL" id="JH603168">
    <property type="protein sequence ID" value="EIC22943.1"/>
    <property type="molecule type" value="Genomic_DNA"/>
</dbReference>
<protein>
    <submittedName>
        <fullName evidence="1">Uncharacterized protein</fullName>
    </submittedName>
</protein>
<dbReference type="AlphaFoldDB" id="H8YWW7"/>
<sequence>MPGCDLNQAVVGVSHGLAKMRDLLGRCGDGVFHHQPESTLEAGWSGQRPVYRRINALAKA</sequence>